<evidence type="ECO:0000256" key="1">
    <source>
        <dbReference type="ARBA" id="ARBA00001947"/>
    </source>
</evidence>
<dbReference type="FunFam" id="1.10.8.60:FF:000001">
    <property type="entry name" value="ATP-dependent zinc metalloprotease FtsH"/>
    <property type="match status" value="1"/>
</dbReference>
<comment type="similarity">
    <text evidence="4">In the N-terminal section; belongs to the AAA ATPase family.</text>
</comment>
<dbReference type="FunFam" id="1.20.58.760:FF:000001">
    <property type="entry name" value="ATP-dependent zinc metalloprotease FtsH"/>
    <property type="match status" value="1"/>
</dbReference>
<evidence type="ECO:0000313" key="21">
    <source>
        <dbReference type="Proteomes" id="UP000030746"/>
    </source>
</evidence>
<keyword evidence="12" id="KW-0809">Transit peptide</keyword>
<reference evidence="20 21" key="1">
    <citation type="journal article" date="2013" name="Nature">
        <title>Insights into bilaterian evolution from three spiralian genomes.</title>
        <authorList>
            <person name="Simakov O."/>
            <person name="Marletaz F."/>
            <person name="Cho S.J."/>
            <person name="Edsinger-Gonzales E."/>
            <person name="Havlak P."/>
            <person name="Hellsten U."/>
            <person name="Kuo D.H."/>
            <person name="Larsson T."/>
            <person name="Lv J."/>
            <person name="Arendt D."/>
            <person name="Savage R."/>
            <person name="Osoegawa K."/>
            <person name="de Jong P."/>
            <person name="Grimwood J."/>
            <person name="Chapman J.A."/>
            <person name="Shapiro H."/>
            <person name="Aerts A."/>
            <person name="Otillar R.P."/>
            <person name="Terry A.Y."/>
            <person name="Boore J.L."/>
            <person name="Grigoriev I.V."/>
            <person name="Lindberg D.R."/>
            <person name="Seaver E.C."/>
            <person name="Weisblat D.A."/>
            <person name="Putnam N.H."/>
            <person name="Rokhsar D.S."/>
        </authorList>
    </citation>
    <scope>NUCLEOTIDE SEQUENCE [LARGE SCALE GENOMIC DNA]</scope>
</reference>
<evidence type="ECO:0000256" key="2">
    <source>
        <dbReference type="ARBA" id="ARBA00004141"/>
    </source>
</evidence>
<name>V4B656_LOTGI</name>
<dbReference type="PROSITE" id="PS00674">
    <property type="entry name" value="AAA"/>
    <property type="match status" value="1"/>
</dbReference>
<keyword evidence="9" id="KW-0378">Hydrolase</keyword>
<keyword evidence="13 18" id="KW-1133">Transmembrane helix</keyword>
<dbReference type="InterPro" id="IPR027417">
    <property type="entry name" value="P-loop_NTPase"/>
</dbReference>
<feature type="coiled-coil region" evidence="17">
    <location>
        <begin position="489"/>
        <end position="516"/>
    </location>
</feature>
<evidence type="ECO:0000313" key="20">
    <source>
        <dbReference type="EMBL" id="ESP03016.1"/>
    </source>
</evidence>
<dbReference type="OrthoDB" id="1413014at2759"/>
<keyword evidence="7" id="KW-0479">Metal-binding</keyword>
<evidence type="ECO:0000256" key="3">
    <source>
        <dbReference type="ARBA" id="ARBA00010044"/>
    </source>
</evidence>
<comment type="subcellular location">
    <subcellularLocation>
        <location evidence="2">Membrane</location>
        <topology evidence="2">Multi-pass membrane protein</topology>
    </subcellularLocation>
</comment>
<dbReference type="SUPFAM" id="SSF52540">
    <property type="entry name" value="P-loop containing nucleoside triphosphate hydrolases"/>
    <property type="match status" value="1"/>
</dbReference>
<proteinExistence type="inferred from homology"/>
<sequence>MKKSSLEVPSVLESDKTSKELSDKIKVAFSEGYMSGLKSNTNGKKSKNLRNFFATMYNICLYLLIIVVYYITAIQSPEFKKLFGVNKFMVQPEFVKTTFKDVKGSDEAKEELEQVVDYLSDPDKYTSLGAKLPKGVLLVGPPGVGKTLLARAVAGEAGVPYFQASGAEFDEIFAGSGARKIRDLFGQAKGHAPCVIFLDEIDSVGKKRSSESFHPYANQTVNQLLSEMDGFTENRGIIVIGATNKLENLDSAVTRAGRFDVTVHINKPDLKGREELLGYYLAKVKTDKSLDVRSLASLTIGLTGADISNLVNQAALQATVEGCQTVQRSHLDFAFDKVSMGPAKKSKIPDRKVNLQTAYHEAGHAIVAFFTEEANQVYKVTILPRGSSLGHTSLLPEEDEYGFSKSQLMAQIDVSMGGQVAEELIYGKQNISTGASSDIQLATAVATNMVTKFGFNDKLGPRNINMKSASPNMKDIVDKEIEVVLKATYQRAKKIIESHSNELEVLAQSLMKYETLDKKEIEDILKGKIPDSFK</sequence>
<dbReference type="EMBL" id="KB200129">
    <property type="protein sequence ID" value="ESP03016.1"/>
    <property type="molecule type" value="Genomic_DNA"/>
</dbReference>
<dbReference type="RefSeq" id="XP_009046486.1">
    <property type="nucleotide sequence ID" value="XM_009048238.1"/>
</dbReference>
<evidence type="ECO:0000256" key="12">
    <source>
        <dbReference type="ARBA" id="ARBA00022946"/>
    </source>
</evidence>
<evidence type="ECO:0000256" key="18">
    <source>
        <dbReference type="SAM" id="Phobius"/>
    </source>
</evidence>
<dbReference type="GO" id="GO:0004176">
    <property type="term" value="F:ATP-dependent peptidase activity"/>
    <property type="evidence" value="ECO:0007669"/>
    <property type="project" value="InterPro"/>
</dbReference>
<dbReference type="HOGENOM" id="CLU_000688_16_2_1"/>
<comment type="similarity">
    <text evidence="16">Belongs to the AAA ATPase family.</text>
</comment>
<dbReference type="Pfam" id="PF17862">
    <property type="entry name" value="AAA_lid_3"/>
    <property type="match status" value="1"/>
</dbReference>
<dbReference type="GO" id="GO:0007005">
    <property type="term" value="P:mitochondrion organization"/>
    <property type="evidence" value="ECO:0007669"/>
    <property type="project" value="TreeGrafter"/>
</dbReference>
<dbReference type="Pfam" id="PF01434">
    <property type="entry name" value="Peptidase_M41"/>
    <property type="match status" value="1"/>
</dbReference>
<feature type="transmembrane region" description="Helical" evidence="18">
    <location>
        <begin position="52"/>
        <end position="71"/>
    </location>
</feature>
<evidence type="ECO:0000256" key="4">
    <source>
        <dbReference type="ARBA" id="ARBA00010550"/>
    </source>
</evidence>
<dbReference type="Gene3D" id="1.10.8.60">
    <property type="match status" value="1"/>
</dbReference>
<keyword evidence="17" id="KW-0175">Coiled coil</keyword>
<comment type="cofactor">
    <cofactor evidence="1">
        <name>Zn(2+)</name>
        <dbReference type="ChEBI" id="CHEBI:29105"/>
    </cofactor>
</comment>
<dbReference type="InterPro" id="IPR041569">
    <property type="entry name" value="AAA_lid_3"/>
</dbReference>
<dbReference type="GO" id="GO:0016887">
    <property type="term" value="F:ATP hydrolysis activity"/>
    <property type="evidence" value="ECO:0007669"/>
    <property type="project" value="InterPro"/>
</dbReference>
<keyword evidence="5" id="KW-0645">Protease</keyword>
<organism evidence="20 21">
    <name type="scientific">Lottia gigantea</name>
    <name type="common">Giant owl limpet</name>
    <dbReference type="NCBI Taxonomy" id="225164"/>
    <lineage>
        <taxon>Eukaryota</taxon>
        <taxon>Metazoa</taxon>
        <taxon>Spiralia</taxon>
        <taxon>Lophotrochozoa</taxon>
        <taxon>Mollusca</taxon>
        <taxon>Gastropoda</taxon>
        <taxon>Patellogastropoda</taxon>
        <taxon>Lottioidea</taxon>
        <taxon>Lottiidae</taxon>
        <taxon>Lottia</taxon>
    </lineage>
</organism>
<evidence type="ECO:0000256" key="8">
    <source>
        <dbReference type="ARBA" id="ARBA00022741"/>
    </source>
</evidence>
<dbReference type="Gene3D" id="3.40.50.300">
    <property type="entry name" value="P-loop containing nucleotide triphosphate hydrolases"/>
    <property type="match status" value="1"/>
</dbReference>
<keyword evidence="11 16" id="KW-0067">ATP-binding</keyword>
<dbReference type="InterPro" id="IPR003959">
    <property type="entry name" value="ATPase_AAA_core"/>
</dbReference>
<dbReference type="FunFam" id="3.40.50.300:FF:000277">
    <property type="entry name" value="ATP-dependent zinc metalloprotease FtsH"/>
    <property type="match status" value="1"/>
</dbReference>
<evidence type="ECO:0000256" key="13">
    <source>
        <dbReference type="ARBA" id="ARBA00022989"/>
    </source>
</evidence>
<dbReference type="STRING" id="225164.V4B656"/>
<evidence type="ECO:0000256" key="5">
    <source>
        <dbReference type="ARBA" id="ARBA00022670"/>
    </source>
</evidence>
<dbReference type="MEROPS" id="M41.026"/>
<comment type="similarity">
    <text evidence="3">In the C-terminal section; belongs to the peptidase M41 family.</text>
</comment>
<evidence type="ECO:0000256" key="14">
    <source>
        <dbReference type="ARBA" id="ARBA00023049"/>
    </source>
</evidence>
<dbReference type="GeneID" id="20246370"/>
<dbReference type="PANTHER" id="PTHR23076">
    <property type="entry name" value="METALLOPROTEASE M41 FTSH"/>
    <property type="match status" value="1"/>
</dbReference>
<dbReference type="Gene3D" id="1.20.58.760">
    <property type="entry name" value="Peptidase M41"/>
    <property type="match status" value="1"/>
</dbReference>
<keyword evidence="6 18" id="KW-0812">Transmembrane</keyword>
<accession>V4B656</accession>
<dbReference type="Proteomes" id="UP000030746">
    <property type="component" value="Unassembled WGS sequence"/>
</dbReference>
<keyword evidence="21" id="KW-1185">Reference proteome</keyword>
<keyword evidence="15 18" id="KW-0472">Membrane</keyword>
<dbReference type="InterPro" id="IPR000642">
    <property type="entry name" value="Peptidase_M41"/>
</dbReference>
<dbReference type="InterPro" id="IPR003593">
    <property type="entry name" value="AAA+_ATPase"/>
</dbReference>
<evidence type="ECO:0000259" key="19">
    <source>
        <dbReference type="SMART" id="SM00382"/>
    </source>
</evidence>
<dbReference type="PRINTS" id="PR00830">
    <property type="entry name" value="ENDOLAPTASE"/>
</dbReference>
<dbReference type="GO" id="GO:0005524">
    <property type="term" value="F:ATP binding"/>
    <property type="evidence" value="ECO:0007669"/>
    <property type="project" value="UniProtKB-KW"/>
</dbReference>
<keyword evidence="14" id="KW-0482">Metalloprotease</keyword>
<dbReference type="AlphaFoldDB" id="V4B656"/>
<dbReference type="OMA" id="TANEVYP"/>
<dbReference type="GO" id="GO:0005743">
    <property type="term" value="C:mitochondrial inner membrane"/>
    <property type="evidence" value="ECO:0007669"/>
    <property type="project" value="TreeGrafter"/>
</dbReference>
<dbReference type="PANTHER" id="PTHR23076:SF97">
    <property type="entry name" value="ATP-DEPENDENT ZINC METALLOPROTEASE YME1L1"/>
    <property type="match status" value="1"/>
</dbReference>
<evidence type="ECO:0000256" key="6">
    <source>
        <dbReference type="ARBA" id="ARBA00022692"/>
    </source>
</evidence>
<evidence type="ECO:0000256" key="17">
    <source>
        <dbReference type="SAM" id="Coils"/>
    </source>
</evidence>
<dbReference type="GO" id="GO:0006515">
    <property type="term" value="P:protein quality control for misfolded or incompletely synthesized proteins"/>
    <property type="evidence" value="ECO:0007669"/>
    <property type="project" value="TreeGrafter"/>
</dbReference>
<dbReference type="InterPro" id="IPR003960">
    <property type="entry name" value="ATPase_AAA_CS"/>
</dbReference>
<dbReference type="CDD" id="cd19501">
    <property type="entry name" value="RecA-like_FtsH"/>
    <property type="match status" value="1"/>
</dbReference>
<evidence type="ECO:0000256" key="9">
    <source>
        <dbReference type="ARBA" id="ARBA00022801"/>
    </source>
</evidence>
<dbReference type="CTD" id="20246370"/>
<dbReference type="SUPFAM" id="SSF140990">
    <property type="entry name" value="FtsH protease domain-like"/>
    <property type="match status" value="1"/>
</dbReference>
<dbReference type="GO" id="GO:0004222">
    <property type="term" value="F:metalloendopeptidase activity"/>
    <property type="evidence" value="ECO:0007669"/>
    <property type="project" value="InterPro"/>
</dbReference>
<dbReference type="Pfam" id="PF00004">
    <property type="entry name" value="AAA"/>
    <property type="match status" value="1"/>
</dbReference>
<evidence type="ECO:0000256" key="10">
    <source>
        <dbReference type="ARBA" id="ARBA00022833"/>
    </source>
</evidence>
<keyword evidence="8 16" id="KW-0547">Nucleotide-binding</keyword>
<dbReference type="InterPro" id="IPR037219">
    <property type="entry name" value="Peptidase_M41-like"/>
</dbReference>
<dbReference type="SMART" id="SM00382">
    <property type="entry name" value="AAA"/>
    <property type="match status" value="1"/>
</dbReference>
<keyword evidence="10" id="KW-0862">Zinc</keyword>
<evidence type="ECO:0000256" key="15">
    <source>
        <dbReference type="ARBA" id="ARBA00023136"/>
    </source>
</evidence>
<evidence type="ECO:0000256" key="11">
    <source>
        <dbReference type="ARBA" id="ARBA00022840"/>
    </source>
</evidence>
<dbReference type="GO" id="GO:0046872">
    <property type="term" value="F:metal ion binding"/>
    <property type="evidence" value="ECO:0007669"/>
    <property type="project" value="UniProtKB-KW"/>
</dbReference>
<gene>
    <name evidence="20" type="ORF">LOTGIDRAFT_212528</name>
</gene>
<evidence type="ECO:0000256" key="7">
    <source>
        <dbReference type="ARBA" id="ARBA00022723"/>
    </source>
</evidence>
<feature type="domain" description="AAA+ ATPase" evidence="19">
    <location>
        <begin position="132"/>
        <end position="269"/>
    </location>
</feature>
<dbReference type="KEGG" id="lgi:LOTGIDRAFT_212528"/>
<protein>
    <recommendedName>
        <fullName evidence="19">AAA+ ATPase domain-containing protein</fullName>
    </recommendedName>
</protein>
<evidence type="ECO:0000256" key="16">
    <source>
        <dbReference type="RuleBase" id="RU003651"/>
    </source>
</evidence>